<name>A0A858ZW81_9BURK</name>
<dbReference type="FunFam" id="3.40.50.720:FF:000009">
    <property type="entry name" value="Fatty oxidation complex, alpha subunit"/>
    <property type="match status" value="1"/>
</dbReference>
<dbReference type="GO" id="GO:0004300">
    <property type="term" value="F:enoyl-CoA hydratase activity"/>
    <property type="evidence" value="ECO:0007669"/>
    <property type="project" value="UniProtKB-ARBA"/>
</dbReference>
<feature type="domain" description="3-hydroxyacyl-CoA dehydrogenase C-terminal" evidence="13">
    <location>
        <begin position="476"/>
        <end position="569"/>
    </location>
</feature>
<dbReference type="Gene3D" id="3.90.226.10">
    <property type="entry name" value="2-enoyl-CoA Hydratase, Chain A, domain 1"/>
    <property type="match status" value="1"/>
</dbReference>
<dbReference type="SUPFAM" id="SSF52096">
    <property type="entry name" value="ClpP/crotonase"/>
    <property type="match status" value="1"/>
</dbReference>
<keyword evidence="6" id="KW-0520">NAD</keyword>
<evidence type="ECO:0000313" key="16">
    <source>
        <dbReference type="Proteomes" id="UP000500755"/>
    </source>
</evidence>
<dbReference type="UniPathway" id="UPA00659"/>
<dbReference type="GO" id="GO:0070403">
    <property type="term" value="F:NAD+ binding"/>
    <property type="evidence" value="ECO:0007669"/>
    <property type="project" value="InterPro"/>
</dbReference>
<dbReference type="GO" id="GO:0016853">
    <property type="term" value="F:isomerase activity"/>
    <property type="evidence" value="ECO:0007669"/>
    <property type="project" value="UniProtKB-KW"/>
</dbReference>
<accession>A0A858ZW81</accession>
<keyword evidence="8" id="KW-0576">Peroxisome</keyword>
<evidence type="ECO:0000256" key="10">
    <source>
        <dbReference type="ARBA" id="ARBA00023239"/>
    </source>
</evidence>
<comment type="pathway">
    <text evidence="2">Lipid metabolism; fatty acid beta-oxidation.</text>
</comment>
<dbReference type="PANTHER" id="PTHR23309:SF51">
    <property type="entry name" value="3-HYDROXYACYL-COA DEHYDROGENASE-RELATED"/>
    <property type="match status" value="1"/>
</dbReference>
<dbReference type="InterPro" id="IPR029045">
    <property type="entry name" value="ClpP/crotonase-like_dom_sf"/>
</dbReference>
<dbReference type="CDD" id="cd06558">
    <property type="entry name" value="crotonase-like"/>
    <property type="match status" value="1"/>
</dbReference>
<dbReference type="SUPFAM" id="SSF48179">
    <property type="entry name" value="6-phosphogluconate dehydrogenase C-terminal domain-like"/>
    <property type="match status" value="2"/>
</dbReference>
<dbReference type="Gene3D" id="3.40.50.720">
    <property type="entry name" value="NAD(P)-binding Rossmann-like Domain"/>
    <property type="match status" value="1"/>
</dbReference>
<gene>
    <name evidence="15" type="ORF">HF896_16800</name>
</gene>
<dbReference type="FunFam" id="1.10.1040.50:FF:000006">
    <property type="entry name" value="Peroxisomal bifunctional enzyme"/>
    <property type="match status" value="1"/>
</dbReference>
<evidence type="ECO:0000313" key="15">
    <source>
        <dbReference type="EMBL" id="QKD45165.1"/>
    </source>
</evidence>
<organism evidence="15 16">
    <name type="scientific">Alicycliphilus denitrificans</name>
    <dbReference type="NCBI Taxonomy" id="179636"/>
    <lineage>
        <taxon>Bacteria</taxon>
        <taxon>Pseudomonadati</taxon>
        <taxon>Pseudomonadota</taxon>
        <taxon>Betaproteobacteria</taxon>
        <taxon>Burkholderiales</taxon>
        <taxon>Comamonadaceae</taxon>
        <taxon>Alicycliphilus</taxon>
    </lineage>
</organism>
<proteinExistence type="predicted"/>
<dbReference type="RefSeq" id="WP_013520093.1">
    <property type="nucleotide sequence ID" value="NZ_CP051298.1"/>
</dbReference>
<feature type="domain" description="3-hydroxyacyl-CoA dehydrogenase NAD binding" evidence="14">
    <location>
        <begin position="295"/>
        <end position="472"/>
    </location>
</feature>
<dbReference type="OMA" id="VERCMLA"/>
<reference evidence="15 16" key="1">
    <citation type="submission" date="2020-05" db="EMBL/GenBank/DDBJ databases">
        <title>Complete genome sequence of Alicycliphilus denitrificans DP3.</title>
        <authorList>
            <person name="Chen X."/>
        </authorList>
    </citation>
    <scope>NUCLEOTIDE SEQUENCE [LARGE SCALE GENOMIC DNA]</scope>
    <source>
        <strain evidence="15 16">DP3</strain>
    </source>
</reference>
<sequence length="702" mass="74945">MPSNHYSVHGGSAVITLSNPPVNAMGHAMRQELAAHLEAAWADPQVHSIVIIGAGKLFCGGADVKAFNTPASRAEPSSRTIVKQIEASAKPVIAAIHGSALGLGLEFAMGCHYRVAQRGAKLGLPEVKLGLLPGGGGTQRLPRLAGVEAALRMIVEGNSVTADEALKLGLVDEVAAQELLPAALAFAARMSARSEHPVASRRQAQAPAEAGWFDAQRDKLHKSKRGLPAPLECLACVEAAVNLPFDEGMKFERERFDVLVNGTESKALRHLFLAERAAAKIAGLAADTPVIPVRSVAVIGAGTMGGGIAMSFANAGIPVMLIEAAQEALDRGMATIAKNYDGTVAKGKLAREEADARLARITPTLEFERVADADLVIEAVFESMEVKKELFRKLDALCKADAILATNTSRLDVNEIAATTARPASVIGLHFFSPANVMRLVEVVRGQATAPSVIASSMAVSRQIGKLPVLVGVCDGFVGNRMVGQYAREAEFLLEEGASPQQVDAALQKFGLAMGRFAMSDLAGLDISWASRKRAAPTRPAHLRYSKVADRLCEMGRFGQKTGAGFYRYEAGSRTPIPDPIVQQVIEDCAREAGIERRVIDDAQIVERCIYALVNEGAKVLQEGIAQRSSDIDLIYVNGYGFPAWRGGPMFYADTVGVDKVYQRICDFHEKHGAFWTPAPLLKKLANEGRSFKELGDGARSA</sequence>
<dbReference type="Pfam" id="PF00378">
    <property type="entry name" value="ECH_1"/>
    <property type="match status" value="1"/>
</dbReference>
<evidence type="ECO:0000259" key="13">
    <source>
        <dbReference type="Pfam" id="PF00725"/>
    </source>
</evidence>
<comment type="subcellular location">
    <subcellularLocation>
        <location evidence="1">Peroxisome</location>
    </subcellularLocation>
</comment>
<evidence type="ECO:0000256" key="6">
    <source>
        <dbReference type="ARBA" id="ARBA00023027"/>
    </source>
</evidence>
<keyword evidence="4" id="KW-0442">Lipid degradation</keyword>
<dbReference type="Pfam" id="PF00725">
    <property type="entry name" value="3HCDH"/>
    <property type="match status" value="2"/>
</dbReference>
<dbReference type="InterPro" id="IPR036291">
    <property type="entry name" value="NAD(P)-bd_dom_sf"/>
</dbReference>
<dbReference type="AlphaFoldDB" id="A0A858ZW81"/>
<evidence type="ECO:0000256" key="1">
    <source>
        <dbReference type="ARBA" id="ARBA00004275"/>
    </source>
</evidence>
<evidence type="ECO:0000259" key="14">
    <source>
        <dbReference type="Pfam" id="PF02737"/>
    </source>
</evidence>
<evidence type="ECO:0000256" key="9">
    <source>
        <dbReference type="ARBA" id="ARBA00023235"/>
    </source>
</evidence>
<evidence type="ECO:0000256" key="5">
    <source>
        <dbReference type="ARBA" id="ARBA00023002"/>
    </source>
</evidence>
<keyword evidence="9" id="KW-0413">Isomerase</keyword>
<dbReference type="GO" id="GO:0003857">
    <property type="term" value="F:(3S)-3-hydroxyacyl-CoA dehydrogenase (NAD+) activity"/>
    <property type="evidence" value="ECO:0007669"/>
    <property type="project" value="UniProtKB-EC"/>
</dbReference>
<dbReference type="PANTHER" id="PTHR23309">
    <property type="entry name" value="3-HYDROXYACYL-COA DEHYROGENASE"/>
    <property type="match status" value="1"/>
</dbReference>
<evidence type="ECO:0000256" key="8">
    <source>
        <dbReference type="ARBA" id="ARBA00023140"/>
    </source>
</evidence>
<dbReference type="Proteomes" id="UP000500755">
    <property type="component" value="Chromosome"/>
</dbReference>
<evidence type="ECO:0000256" key="12">
    <source>
        <dbReference type="ARBA" id="ARBA00049556"/>
    </source>
</evidence>
<dbReference type="Gene3D" id="1.10.1040.50">
    <property type="match status" value="1"/>
</dbReference>
<dbReference type="InterPro" id="IPR006176">
    <property type="entry name" value="3-OHacyl-CoA_DH_NAD-bd"/>
</dbReference>
<dbReference type="SUPFAM" id="SSF51735">
    <property type="entry name" value="NAD(P)-binding Rossmann-fold domains"/>
    <property type="match status" value="1"/>
</dbReference>
<feature type="domain" description="3-hydroxyacyl-CoA dehydrogenase C-terminal" evidence="13">
    <location>
        <begin position="605"/>
        <end position="698"/>
    </location>
</feature>
<evidence type="ECO:0000256" key="11">
    <source>
        <dbReference type="ARBA" id="ARBA00023268"/>
    </source>
</evidence>
<evidence type="ECO:0000256" key="2">
    <source>
        <dbReference type="ARBA" id="ARBA00005005"/>
    </source>
</evidence>
<evidence type="ECO:0000256" key="7">
    <source>
        <dbReference type="ARBA" id="ARBA00023098"/>
    </source>
</evidence>
<dbReference type="Pfam" id="PF02737">
    <property type="entry name" value="3HCDH_N"/>
    <property type="match status" value="1"/>
</dbReference>
<dbReference type="GO" id="GO:0006635">
    <property type="term" value="P:fatty acid beta-oxidation"/>
    <property type="evidence" value="ECO:0007669"/>
    <property type="project" value="UniProtKB-UniPathway"/>
</dbReference>
<dbReference type="InterPro" id="IPR008927">
    <property type="entry name" value="6-PGluconate_DH-like_C_sf"/>
</dbReference>
<dbReference type="EMBL" id="CP051298">
    <property type="protein sequence ID" value="QKD45165.1"/>
    <property type="molecule type" value="Genomic_DNA"/>
</dbReference>
<keyword evidence="5" id="KW-0560">Oxidoreductase</keyword>
<keyword evidence="10" id="KW-0456">Lyase</keyword>
<evidence type="ECO:0000256" key="4">
    <source>
        <dbReference type="ARBA" id="ARBA00022963"/>
    </source>
</evidence>
<dbReference type="InterPro" id="IPR001753">
    <property type="entry name" value="Enoyl-CoA_hydra/iso"/>
</dbReference>
<comment type="catalytic activity">
    <reaction evidence="12">
        <text>a (3S)-3-hydroxyacyl-CoA + NAD(+) = a 3-oxoacyl-CoA + NADH + H(+)</text>
        <dbReference type="Rhea" id="RHEA:22432"/>
        <dbReference type="ChEBI" id="CHEBI:15378"/>
        <dbReference type="ChEBI" id="CHEBI:57318"/>
        <dbReference type="ChEBI" id="CHEBI:57540"/>
        <dbReference type="ChEBI" id="CHEBI:57945"/>
        <dbReference type="ChEBI" id="CHEBI:90726"/>
        <dbReference type="EC" id="1.1.1.35"/>
    </reaction>
</comment>
<dbReference type="InterPro" id="IPR006108">
    <property type="entry name" value="3HC_DH_C"/>
</dbReference>
<keyword evidence="11" id="KW-0511">Multifunctional enzyme</keyword>
<protein>
    <submittedName>
        <fullName evidence="15">3-hydroxyacyl-CoA dehydrogenase</fullName>
    </submittedName>
</protein>
<keyword evidence="3" id="KW-0276">Fatty acid metabolism</keyword>
<evidence type="ECO:0000256" key="3">
    <source>
        <dbReference type="ARBA" id="ARBA00022832"/>
    </source>
</evidence>
<keyword evidence="7" id="KW-0443">Lipid metabolism</keyword>